<feature type="transmembrane region" description="Helical" evidence="1">
    <location>
        <begin position="32"/>
        <end position="51"/>
    </location>
</feature>
<dbReference type="AlphaFoldDB" id="A0A931EWT2"/>
<reference evidence="2" key="1">
    <citation type="submission" date="2020-11" db="EMBL/GenBank/DDBJ databases">
        <title>Whole-genome analyses of Nonomuraea sp. K274.</title>
        <authorList>
            <person name="Veyisoglu A."/>
        </authorList>
    </citation>
    <scope>NUCLEOTIDE SEQUENCE</scope>
    <source>
        <strain evidence="2">K274</strain>
    </source>
</reference>
<name>A0A931EWT2_9ACTN</name>
<sequence length="122" mass="13659">MEIRYNPVLGWVFLAAGAVVTFLQAWLFLLGVFSPLIVVGLIVLVLGGLYLRRPYFRVEPEAIVVVSLAGTAQRRIPIPRNDDPRVEGNRIVIGERQVPVRKGMAHPEDWAAYTATLPRDPR</sequence>
<evidence type="ECO:0000313" key="2">
    <source>
        <dbReference type="EMBL" id="MBF8185540.1"/>
    </source>
</evidence>
<evidence type="ECO:0000256" key="1">
    <source>
        <dbReference type="SAM" id="Phobius"/>
    </source>
</evidence>
<feature type="transmembrane region" description="Helical" evidence="1">
    <location>
        <begin position="7"/>
        <end position="26"/>
    </location>
</feature>
<protein>
    <submittedName>
        <fullName evidence="2">Uncharacterized protein</fullName>
    </submittedName>
</protein>
<proteinExistence type="predicted"/>
<dbReference type="EMBL" id="JADOGI010000015">
    <property type="protein sequence ID" value="MBF8185540.1"/>
    <property type="molecule type" value="Genomic_DNA"/>
</dbReference>
<organism evidence="2 3">
    <name type="scientific">Nonomuraea cypriaca</name>
    <dbReference type="NCBI Taxonomy" id="1187855"/>
    <lineage>
        <taxon>Bacteria</taxon>
        <taxon>Bacillati</taxon>
        <taxon>Actinomycetota</taxon>
        <taxon>Actinomycetes</taxon>
        <taxon>Streptosporangiales</taxon>
        <taxon>Streptosporangiaceae</taxon>
        <taxon>Nonomuraea</taxon>
    </lineage>
</organism>
<keyword evidence="3" id="KW-1185">Reference proteome</keyword>
<evidence type="ECO:0000313" key="3">
    <source>
        <dbReference type="Proteomes" id="UP000605361"/>
    </source>
</evidence>
<keyword evidence="1" id="KW-0812">Transmembrane</keyword>
<accession>A0A931EWT2</accession>
<dbReference type="Proteomes" id="UP000605361">
    <property type="component" value="Unassembled WGS sequence"/>
</dbReference>
<keyword evidence="1" id="KW-0472">Membrane</keyword>
<comment type="caution">
    <text evidence="2">The sequence shown here is derived from an EMBL/GenBank/DDBJ whole genome shotgun (WGS) entry which is preliminary data.</text>
</comment>
<dbReference type="RefSeq" id="WP_195894525.1">
    <property type="nucleotide sequence ID" value="NZ_JADOGI010000015.1"/>
</dbReference>
<keyword evidence="1" id="KW-1133">Transmembrane helix</keyword>
<gene>
    <name evidence="2" type="ORF">ITP53_07275</name>
</gene>